<dbReference type="PIRSF" id="PIRSF006232">
    <property type="entry name" value="Pirin"/>
    <property type="match status" value="1"/>
</dbReference>
<dbReference type="Proteomes" id="UP000192920">
    <property type="component" value="Unassembled WGS sequence"/>
</dbReference>
<feature type="binding site" evidence="2">
    <location>
        <position position="101"/>
    </location>
    <ligand>
        <name>Fe cation</name>
        <dbReference type="ChEBI" id="CHEBI:24875"/>
    </ligand>
</feature>
<dbReference type="InterPro" id="IPR014710">
    <property type="entry name" value="RmlC-like_jellyroll"/>
</dbReference>
<feature type="binding site" evidence="2">
    <location>
        <position position="59"/>
    </location>
    <ligand>
        <name>Fe cation</name>
        <dbReference type="ChEBI" id="CHEBI:24875"/>
    </ligand>
</feature>
<dbReference type="InterPro" id="IPR008778">
    <property type="entry name" value="Pirin_C_dom"/>
</dbReference>
<dbReference type="GO" id="GO:0046872">
    <property type="term" value="F:metal ion binding"/>
    <property type="evidence" value="ECO:0007669"/>
    <property type="project" value="UniProtKB-KW"/>
</dbReference>
<dbReference type="AlphaFoldDB" id="A0A1Y6BBH9"/>
<dbReference type="CDD" id="cd02247">
    <property type="entry name" value="cupin_pirin_C"/>
    <property type="match status" value="1"/>
</dbReference>
<dbReference type="InterPro" id="IPR012093">
    <property type="entry name" value="Pirin"/>
</dbReference>
<feature type="domain" description="Pirin N-terminal" evidence="4">
    <location>
        <begin position="18"/>
        <end position="123"/>
    </location>
</feature>
<keyword evidence="2" id="KW-0408">Iron</keyword>
<dbReference type="InterPro" id="IPR003829">
    <property type="entry name" value="Pirin_N_dom"/>
</dbReference>
<evidence type="ECO:0000256" key="1">
    <source>
        <dbReference type="ARBA" id="ARBA00008416"/>
    </source>
</evidence>
<evidence type="ECO:0000256" key="3">
    <source>
        <dbReference type="RuleBase" id="RU003457"/>
    </source>
</evidence>
<feature type="binding site" evidence="2">
    <location>
        <position position="57"/>
    </location>
    <ligand>
        <name>Fe cation</name>
        <dbReference type="ChEBI" id="CHEBI:24875"/>
    </ligand>
</feature>
<evidence type="ECO:0000259" key="5">
    <source>
        <dbReference type="Pfam" id="PF05726"/>
    </source>
</evidence>
<dbReference type="PANTHER" id="PTHR13903">
    <property type="entry name" value="PIRIN-RELATED"/>
    <property type="match status" value="1"/>
</dbReference>
<feature type="binding site" evidence="2">
    <location>
        <position position="103"/>
    </location>
    <ligand>
        <name>Fe cation</name>
        <dbReference type="ChEBI" id="CHEBI:24875"/>
    </ligand>
</feature>
<keyword evidence="2" id="KW-0479">Metal-binding</keyword>
<evidence type="ECO:0000259" key="4">
    <source>
        <dbReference type="Pfam" id="PF02678"/>
    </source>
</evidence>
<name>A0A1Y6BBH9_9NEIS</name>
<reference evidence="7" key="1">
    <citation type="submission" date="2017-04" db="EMBL/GenBank/DDBJ databases">
        <authorList>
            <person name="Varghese N."/>
            <person name="Submissions S."/>
        </authorList>
    </citation>
    <scope>NUCLEOTIDE SEQUENCE [LARGE SCALE GENOMIC DNA]</scope>
    <source>
        <strain evidence="7">DSM 22618</strain>
    </source>
</reference>
<dbReference type="EMBL" id="FXAG01000003">
    <property type="protein sequence ID" value="SMF01714.1"/>
    <property type="molecule type" value="Genomic_DNA"/>
</dbReference>
<gene>
    <name evidence="6" type="ORF">SAMN02745746_00740</name>
</gene>
<organism evidence="6 7">
    <name type="scientific">Pseudogulbenkiania subflava DSM 22618</name>
    <dbReference type="NCBI Taxonomy" id="1123014"/>
    <lineage>
        <taxon>Bacteria</taxon>
        <taxon>Pseudomonadati</taxon>
        <taxon>Pseudomonadota</taxon>
        <taxon>Betaproteobacteria</taxon>
        <taxon>Neisseriales</taxon>
        <taxon>Chromobacteriaceae</taxon>
        <taxon>Pseudogulbenkiania</taxon>
    </lineage>
</organism>
<protein>
    <recommendedName>
        <fullName evidence="8">Pirin</fullName>
    </recommendedName>
</protein>
<dbReference type="CDD" id="cd02909">
    <property type="entry name" value="cupin_pirin_N"/>
    <property type="match status" value="1"/>
</dbReference>
<sequence>MSAIRYLIDPAVADIGFPVQRLLPAPVTQAVGPFVFLDHMGPARFAAVTTAGDVRPHPHIGLATVTYLFSGAMMHRDSLGSVQRIEPGAVNLMAAGRGIVHSERVPEDIRAGGVAVEGMQMWLALPKALEDMAPEFRHYPEQQLPQQEADGVWLHLLMGEAFGLRSPVHCYSGTLFAAVRLAAGAAWSLDAVAKERAVYVVSGGLTLDGTSVKAGQLAVLEPGVTVQLQAGEETRLMLLGGEPLDGPRYLHWNFVSSRREAIIAARDDWEQGRFPAVPGETEFIPLPPSARWR</sequence>
<dbReference type="Pfam" id="PF05726">
    <property type="entry name" value="Pirin_C"/>
    <property type="match status" value="1"/>
</dbReference>
<evidence type="ECO:0000256" key="2">
    <source>
        <dbReference type="PIRSR" id="PIRSR006232-1"/>
    </source>
</evidence>
<evidence type="ECO:0000313" key="6">
    <source>
        <dbReference type="EMBL" id="SMF01714.1"/>
    </source>
</evidence>
<dbReference type="STRING" id="1123014.SAMN02745746_00740"/>
<dbReference type="Pfam" id="PF02678">
    <property type="entry name" value="Pirin"/>
    <property type="match status" value="1"/>
</dbReference>
<dbReference type="SUPFAM" id="SSF51182">
    <property type="entry name" value="RmlC-like cupins"/>
    <property type="match status" value="1"/>
</dbReference>
<dbReference type="InterPro" id="IPR011051">
    <property type="entry name" value="RmlC_Cupin_sf"/>
</dbReference>
<accession>A0A1Y6BBH9</accession>
<dbReference type="PANTHER" id="PTHR13903:SF8">
    <property type="entry name" value="PIRIN"/>
    <property type="match status" value="1"/>
</dbReference>
<evidence type="ECO:0000313" key="7">
    <source>
        <dbReference type="Proteomes" id="UP000192920"/>
    </source>
</evidence>
<dbReference type="Gene3D" id="2.60.120.10">
    <property type="entry name" value="Jelly Rolls"/>
    <property type="match status" value="2"/>
</dbReference>
<comment type="cofactor">
    <cofactor evidence="2">
        <name>Fe cation</name>
        <dbReference type="ChEBI" id="CHEBI:24875"/>
    </cofactor>
    <text evidence="2">Binds 1 Fe cation per subunit.</text>
</comment>
<keyword evidence="7" id="KW-1185">Reference proteome</keyword>
<evidence type="ECO:0008006" key="8">
    <source>
        <dbReference type="Google" id="ProtNLM"/>
    </source>
</evidence>
<comment type="similarity">
    <text evidence="1 3">Belongs to the pirin family.</text>
</comment>
<dbReference type="RefSeq" id="WP_085275088.1">
    <property type="nucleotide sequence ID" value="NZ_FXAG01000003.1"/>
</dbReference>
<proteinExistence type="inferred from homology"/>
<feature type="domain" description="Pirin C-terminal" evidence="5">
    <location>
        <begin position="178"/>
        <end position="274"/>
    </location>
</feature>